<protein>
    <submittedName>
        <fullName evidence="1">Phosphate starvation-inducible protein PhoH</fullName>
    </submittedName>
</protein>
<dbReference type="SUPFAM" id="SSF52317">
    <property type="entry name" value="Class I glutamine amidotransferase-like"/>
    <property type="match status" value="1"/>
</dbReference>
<dbReference type="InterPro" id="IPR029062">
    <property type="entry name" value="Class_I_gatase-like"/>
</dbReference>
<sequence length="211" mass="24439">MNKNTDFLMLHANSSFAEQRVNHLYFQEHFTFIDMYELSHYDLEPYKCLVINGLVDQELLNKEQDLIRGFLDQGKMLMFFGHLFRPWLPGGSMFIPKTIRSHTDYKVTFHQPHPIFEGVTSDDLTFNKGVSGFFSRGHHPVPEHAEVLLTLAGVEPITYIDRSSTKGTILVHSGADFFSYRDRKDTAGRVTSQLMQWTQDEYRSIQERNAG</sequence>
<evidence type="ECO:0000313" key="1">
    <source>
        <dbReference type="EMBL" id="MCR8631674.1"/>
    </source>
</evidence>
<dbReference type="RefSeq" id="WP_258213262.1">
    <property type="nucleotide sequence ID" value="NZ_JANQBD010000006.1"/>
</dbReference>
<accession>A0ABT1YEQ5</accession>
<reference evidence="1 2" key="1">
    <citation type="submission" date="2022-08" db="EMBL/GenBank/DDBJ databases">
        <title>Paenibacillus endoradicis sp. nov., Paenibacillus radicibacter sp. nov and Paenibacillus pararadicis sp. nov., three cold-adapted plant growth-promoting bacteria isolated from root of Larix gmelinii in Great Khingan.</title>
        <authorList>
            <person name="Xue H."/>
        </authorList>
    </citation>
    <scope>NUCLEOTIDE SEQUENCE [LARGE SCALE GENOMIC DNA]</scope>
    <source>
        <strain evidence="1 2">N5-1-1-5</strain>
    </source>
</reference>
<organism evidence="1 2">
    <name type="scientific">Paenibacillus radicis</name>
    <name type="common">ex Xue et al. 2023</name>
    <dbReference type="NCBI Taxonomy" id="2972489"/>
    <lineage>
        <taxon>Bacteria</taxon>
        <taxon>Bacillati</taxon>
        <taxon>Bacillota</taxon>
        <taxon>Bacilli</taxon>
        <taxon>Bacillales</taxon>
        <taxon>Paenibacillaceae</taxon>
        <taxon>Paenibacillus</taxon>
    </lineage>
</organism>
<name>A0ABT1YEQ5_9BACL</name>
<gene>
    <name evidence="1" type="ORF">NV381_10710</name>
</gene>
<dbReference type="EMBL" id="JANQBD010000006">
    <property type="protein sequence ID" value="MCR8631674.1"/>
    <property type="molecule type" value="Genomic_DNA"/>
</dbReference>
<comment type="caution">
    <text evidence="1">The sequence shown here is derived from an EMBL/GenBank/DDBJ whole genome shotgun (WGS) entry which is preliminary data.</text>
</comment>
<evidence type="ECO:0000313" key="2">
    <source>
        <dbReference type="Proteomes" id="UP001300012"/>
    </source>
</evidence>
<keyword evidence="2" id="KW-1185">Reference proteome</keyword>
<proteinExistence type="predicted"/>
<dbReference type="Proteomes" id="UP001300012">
    <property type="component" value="Unassembled WGS sequence"/>
</dbReference>